<organism evidence="4 5">
    <name type="scientific">Cladobotryum mycophilum</name>
    <dbReference type="NCBI Taxonomy" id="491253"/>
    <lineage>
        <taxon>Eukaryota</taxon>
        <taxon>Fungi</taxon>
        <taxon>Dikarya</taxon>
        <taxon>Ascomycota</taxon>
        <taxon>Pezizomycotina</taxon>
        <taxon>Sordariomycetes</taxon>
        <taxon>Hypocreomycetidae</taxon>
        <taxon>Hypocreales</taxon>
        <taxon>Hypocreaceae</taxon>
        <taxon>Cladobotryum</taxon>
    </lineage>
</organism>
<comment type="similarity">
    <text evidence="1">Belongs to the NmrA-type oxidoreductase family.</text>
</comment>
<dbReference type="SUPFAM" id="SSF51735">
    <property type="entry name" value="NAD(P)-binding Rossmann-fold domains"/>
    <property type="match status" value="1"/>
</dbReference>
<dbReference type="EMBL" id="JAVFKD010000014">
    <property type="protein sequence ID" value="KAK5990628.1"/>
    <property type="molecule type" value="Genomic_DNA"/>
</dbReference>
<dbReference type="Gene3D" id="3.90.25.10">
    <property type="entry name" value="UDP-galactose 4-epimerase, domain 1"/>
    <property type="match status" value="1"/>
</dbReference>
<protein>
    <submittedName>
        <fullName evidence="4">NmrA-like family domain-containing oxidoreductase lnaB</fullName>
    </submittedName>
</protein>
<dbReference type="Gene3D" id="3.40.50.720">
    <property type="entry name" value="NAD(P)-binding Rossmann-like Domain"/>
    <property type="match status" value="1"/>
</dbReference>
<dbReference type="PANTHER" id="PTHR42748">
    <property type="entry name" value="NITROGEN METABOLITE REPRESSION PROTEIN NMRA FAMILY MEMBER"/>
    <property type="match status" value="1"/>
</dbReference>
<evidence type="ECO:0000256" key="1">
    <source>
        <dbReference type="ARBA" id="ARBA00006328"/>
    </source>
</evidence>
<evidence type="ECO:0000313" key="5">
    <source>
        <dbReference type="Proteomes" id="UP001338125"/>
    </source>
</evidence>
<dbReference type="Pfam" id="PF05368">
    <property type="entry name" value="NmrA"/>
    <property type="match status" value="1"/>
</dbReference>
<name>A0ABR0SEM4_9HYPO</name>
<keyword evidence="5" id="KW-1185">Reference proteome</keyword>
<dbReference type="InterPro" id="IPR008030">
    <property type="entry name" value="NmrA-like"/>
</dbReference>
<dbReference type="PANTHER" id="PTHR42748:SF7">
    <property type="entry name" value="NMRA LIKE REDOX SENSOR 1-RELATED"/>
    <property type="match status" value="1"/>
</dbReference>
<reference evidence="4 5" key="1">
    <citation type="submission" date="2024-01" db="EMBL/GenBank/DDBJ databases">
        <title>Complete genome of Cladobotryum mycophilum ATHUM6906.</title>
        <authorList>
            <person name="Christinaki A.C."/>
            <person name="Myridakis A.I."/>
            <person name="Kouvelis V.N."/>
        </authorList>
    </citation>
    <scope>NUCLEOTIDE SEQUENCE [LARGE SCALE GENOMIC DNA]</scope>
    <source>
        <strain evidence="4 5">ATHUM6906</strain>
    </source>
</reference>
<dbReference type="InterPro" id="IPR051164">
    <property type="entry name" value="NmrA-like_oxidored"/>
</dbReference>
<accession>A0ABR0SEM4</accession>
<comment type="caution">
    <text evidence="4">The sequence shown here is derived from an EMBL/GenBank/DDBJ whole genome shotgun (WGS) entry which is preliminary data.</text>
</comment>
<evidence type="ECO:0000259" key="3">
    <source>
        <dbReference type="Pfam" id="PF05368"/>
    </source>
</evidence>
<feature type="domain" description="NmrA-like" evidence="3">
    <location>
        <begin position="1"/>
        <end position="304"/>
    </location>
</feature>
<proteinExistence type="inferred from homology"/>
<evidence type="ECO:0000313" key="4">
    <source>
        <dbReference type="EMBL" id="KAK5990628.1"/>
    </source>
</evidence>
<dbReference type="CDD" id="cd05251">
    <property type="entry name" value="NmrA_like_SDR_a"/>
    <property type="match status" value="1"/>
</dbReference>
<evidence type="ECO:0000256" key="2">
    <source>
        <dbReference type="ARBA" id="ARBA00022857"/>
    </source>
</evidence>
<keyword evidence="2" id="KW-0521">NADP</keyword>
<dbReference type="InterPro" id="IPR036291">
    <property type="entry name" value="NAD(P)-bd_dom_sf"/>
</dbReference>
<dbReference type="Proteomes" id="UP001338125">
    <property type="component" value="Unassembled WGS sequence"/>
</dbReference>
<gene>
    <name evidence="4" type="ORF">PT974_08897</name>
</gene>
<sequence length="336" mass="36651">MTSIIAVVGATGNQGGSVARSLLQNPSFSVRAITRSPDSQASRSLLSAGAEVVKADGFLGEEILAAFQGAWGAFVNLNSDDPIWRKPDGPTEFDLGKAIVDAAAGAGVKHLVFSSGPPCIEMTGGKVNMKAMEMKYKIEQYARGLGTFETLTPINAAWYLDNFLAEEIAPVFGGFPYLPDEEGYLTFRVPLWAGPGEDNRVPFVGIRDDFGDIVHGIFLDPARYNGRVIHGVSQLRGFDELVADFEQVTGKKCRYEPVLPSWEAFDIHGIPELEDVKLMFAFTQTTGGRYFAPEPSEADTAAELKRATAVALGKPEPEQHLIRTKEFFRKHFATEN</sequence>